<keyword evidence="1 7" id="KW-0227">DNA damage</keyword>
<keyword evidence="4 7" id="KW-0456">Lyase</keyword>
<evidence type="ECO:0000256" key="6">
    <source>
        <dbReference type="ARBA" id="ARBA00023295"/>
    </source>
</evidence>
<dbReference type="Gene3D" id="1.10.340.30">
    <property type="entry name" value="Hypothetical protein, domain 2"/>
    <property type="match status" value="1"/>
</dbReference>
<protein>
    <recommendedName>
        <fullName evidence="7">8-oxoguanine DNA glycosylase/AP lyase</fullName>
    </recommendedName>
    <domain>
        <recommendedName>
            <fullName evidence="7">8-oxoguanine DNA glycosylase</fullName>
            <shortName evidence="7">8-oxoG DNA glycosylase</shortName>
            <ecNumber evidence="7">3.2.2.-</ecNumber>
        </recommendedName>
    </domain>
    <domain>
        <recommendedName>
            <fullName evidence="7">DNA-(apurinic or apyrimidinic site) lyase</fullName>
            <shortName evidence="7">AP lyase</shortName>
            <ecNumber evidence="7">4.2.99.18</ecNumber>
        </recommendedName>
    </domain>
</protein>
<sequence>MIQEIRSIKDKAKEMVEERWNEFVELGRNGSEIDLFSELSFCVLTANWSAKGGIIAQKEIGEGFFTSDLKELENALRKVGHRFPVARARYIFENRWIVGKIRKILSLPIKDAREYLVKNVKGIGWKEASHFLRNVGICNISILDKHVLRLLYKYGYIEDVPKGWSKKKYLEIEKIFIDIAEKFEECPGKFDLYLWYYLKGKVEK</sequence>
<name>A0ABN4V1A7_9BACT</name>
<feature type="domain" description="HhH-GPD" evidence="8">
    <location>
        <begin position="44"/>
        <end position="199"/>
    </location>
</feature>
<comment type="catalytic activity">
    <reaction evidence="7">
        <text>2'-deoxyribonucleotide-(2'-deoxyribose 5'-phosphate)-2'-deoxyribonucleotide-DNA = a 3'-end 2'-deoxyribonucleotide-(2,3-dehydro-2,3-deoxyribose 5'-phosphate)-DNA + a 5'-end 5'-phospho-2'-deoxyribonucleoside-DNA + H(+)</text>
        <dbReference type="Rhea" id="RHEA:66592"/>
        <dbReference type="Rhea" id="RHEA-COMP:13180"/>
        <dbReference type="Rhea" id="RHEA-COMP:16897"/>
        <dbReference type="Rhea" id="RHEA-COMP:17067"/>
        <dbReference type="ChEBI" id="CHEBI:15378"/>
        <dbReference type="ChEBI" id="CHEBI:136412"/>
        <dbReference type="ChEBI" id="CHEBI:157695"/>
        <dbReference type="ChEBI" id="CHEBI:167181"/>
        <dbReference type="EC" id="4.2.99.18"/>
    </reaction>
</comment>
<dbReference type="NCBIfam" id="NF002305">
    <property type="entry name" value="PRK01229.1"/>
    <property type="match status" value="1"/>
</dbReference>
<evidence type="ECO:0000256" key="5">
    <source>
        <dbReference type="ARBA" id="ARBA00023268"/>
    </source>
</evidence>
<dbReference type="HAMAP" id="MF_00241">
    <property type="entry name" value="Ogg"/>
    <property type="match status" value="1"/>
</dbReference>
<dbReference type="InterPro" id="IPR011257">
    <property type="entry name" value="DNA_glycosylase"/>
</dbReference>
<keyword evidence="2 7" id="KW-0378">Hydrolase</keyword>
<evidence type="ECO:0000259" key="8">
    <source>
        <dbReference type="SMART" id="SM00478"/>
    </source>
</evidence>
<evidence type="ECO:0000256" key="1">
    <source>
        <dbReference type="ARBA" id="ARBA00022763"/>
    </source>
</evidence>
<dbReference type="EMBL" id="CP007389">
    <property type="protein sequence ID" value="APT74675.1"/>
    <property type="molecule type" value="Genomic_DNA"/>
</dbReference>
<evidence type="ECO:0000256" key="3">
    <source>
        <dbReference type="ARBA" id="ARBA00023204"/>
    </source>
</evidence>
<evidence type="ECO:0000256" key="2">
    <source>
        <dbReference type="ARBA" id="ARBA00022801"/>
    </source>
</evidence>
<evidence type="ECO:0000313" key="10">
    <source>
        <dbReference type="Proteomes" id="UP000185490"/>
    </source>
</evidence>
<keyword evidence="6 7" id="KW-0326">Glycosidase</keyword>
<dbReference type="GO" id="GO:0016829">
    <property type="term" value="F:lyase activity"/>
    <property type="evidence" value="ECO:0007669"/>
    <property type="project" value="UniProtKB-KW"/>
</dbReference>
<dbReference type="InterPro" id="IPR012092">
    <property type="entry name" value="DNA_glyclase/AP_lyase_Ogg"/>
</dbReference>
<keyword evidence="10" id="KW-1185">Reference proteome</keyword>
<evidence type="ECO:0000256" key="7">
    <source>
        <dbReference type="HAMAP-Rule" id="MF_00241"/>
    </source>
</evidence>
<comment type="function">
    <text evidence="7">Catalyzes the excision of an oxidatively damaged form of guanine (7,8-dihydro-8-oxoguanine = 8-oxoG) from DNA. Also cleaves the DNA backbone at apurinic/apyrimidinic sites (AP sites).</text>
</comment>
<dbReference type="SUPFAM" id="SSF48150">
    <property type="entry name" value="DNA-glycosylase"/>
    <property type="match status" value="1"/>
</dbReference>
<comment type="similarity">
    <text evidence="7">Belongs to the type-2 OGG1 family.</text>
</comment>
<dbReference type="PIRSF" id="PIRSF005954">
    <property type="entry name" value="Thrmst_ogg"/>
    <property type="match status" value="1"/>
</dbReference>
<evidence type="ECO:0000313" key="9">
    <source>
        <dbReference type="EMBL" id="APT74675.1"/>
    </source>
</evidence>
<dbReference type="SMART" id="SM00478">
    <property type="entry name" value="ENDO3c"/>
    <property type="match status" value="1"/>
</dbReference>
<dbReference type="EC" id="3.2.2.-" evidence="7"/>
<feature type="site" description="Important for guanine/8-oxoguanine distinction" evidence="7">
    <location>
        <position position="204"/>
    </location>
</feature>
<gene>
    <name evidence="7" type="primary">ogg</name>
    <name evidence="9" type="ORF">BW47_09525</name>
</gene>
<organism evidence="9 10">
    <name type="scientific">Thermosipho melanesiensis</name>
    <dbReference type="NCBI Taxonomy" id="46541"/>
    <lineage>
        <taxon>Bacteria</taxon>
        <taxon>Thermotogati</taxon>
        <taxon>Thermotogota</taxon>
        <taxon>Thermotogae</taxon>
        <taxon>Thermotogales</taxon>
        <taxon>Fervidobacteriaceae</taxon>
        <taxon>Thermosipho</taxon>
    </lineage>
</organism>
<accession>A0ABN4V1A7</accession>
<reference evidence="9 10" key="1">
    <citation type="submission" date="2014-02" db="EMBL/GenBank/DDBJ databases">
        <title>Diversity of Thermotogales isolates from hydrothermal vents.</title>
        <authorList>
            <person name="Haverkamp T.H.A."/>
            <person name="Lossouarn J."/>
            <person name="Geslin C."/>
            <person name="Nesbo C.L."/>
        </authorList>
    </citation>
    <scope>NUCLEOTIDE SEQUENCE [LARGE SCALE GENOMIC DNA]</scope>
    <source>
        <strain evidence="9 10">431</strain>
    </source>
</reference>
<dbReference type="CDD" id="cd00056">
    <property type="entry name" value="ENDO3c"/>
    <property type="match status" value="1"/>
</dbReference>
<dbReference type="EC" id="4.2.99.18" evidence="7"/>
<dbReference type="InterPro" id="IPR003265">
    <property type="entry name" value="HhH-GPD_domain"/>
</dbReference>
<evidence type="ECO:0000256" key="4">
    <source>
        <dbReference type="ARBA" id="ARBA00023239"/>
    </source>
</evidence>
<keyword evidence="5 7" id="KW-0511">Multifunctional enzyme</keyword>
<dbReference type="Proteomes" id="UP000185490">
    <property type="component" value="Chromosome"/>
</dbReference>
<feature type="active site" evidence="7">
    <location>
        <position position="144"/>
    </location>
</feature>
<keyword evidence="3 7" id="KW-0234">DNA repair</keyword>
<dbReference type="RefSeq" id="WP_012058004.1">
    <property type="nucleotide sequence ID" value="NZ_CP007389.1"/>
</dbReference>
<feature type="active site" evidence="7">
    <location>
        <position position="126"/>
    </location>
</feature>
<dbReference type="Pfam" id="PF22175">
    <property type="entry name" value="Ogg-HhH"/>
    <property type="match status" value="1"/>
</dbReference>
<dbReference type="Gene3D" id="1.10.1670.10">
    <property type="entry name" value="Helix-hairpin-Helix base-excision DNA repair enzymes (C-terminal)"/>
    <property type="match status" value="1"/>
</dbReference>
<dbReference type="InterPro" id="IPR023170">
    <property type="entry name" value="HhH_base_excis_C"/>
</dbReference>
<proteinExistence type="inferred from homology"/>